<evidence type="ECO:0000313" key="2">
    <source>
        <dbReference type="Proteomes" id="UP000076154"/>
    </source>
</evidence>
<keyword evidence="2" id="KW-1185">Reference proteome</keyword>
<proteinExistence type="predicted"/>
<dbReference type="Proteomes" id="UP000076154">
    <property type="component" value="Unassembled WGS sequence"/>
</dbReference>
<protein>
    <submittedName>
        <fullName evidence="1">Uncharacterized protein</fullName>
    </submittedName>
</protein>
<dbReference type="EMBL" id="LUEZ02000021">
    <property type="protein sequence ID" value="RDB26982.1"/>
    <property type="molecule type" value="Genomic_DNA"/>
</dbReference>
<evidence type="ECO:0000313" key="1">
    <source>
        <dbReference type="EMBL" id="RDB26982.1"/>
    </source>
</evidence>
<dbReference type="InParanoid" id="A0A369K069"/>
<dbReference type="AlphaFoldDB" id="A0A369K069"/>
<sequence>MTTIISELLLWCPSLCDLIKRTMGTCLRRPCWAGTYISALNADVHYPSATTRRFAATVIVGLRLRRGNYCACHTIPFRRLDDFPGPIFRIMGAPIGALGNGLNHATASLTTLFMFAEMGPDFFDVVPCLL</sequence>
<accession>A0A369K069</accession>
<name>A0A369K069_HYPMA</name>
<reference evidence="1" key="1">
    <citation type="submission" date="2018-04" db="EMBL/GenBank/DDBJ databases">
        <title>Whole genome sequencing of Hypsizygus marmoreus.</title>
        <authorList>
            <person name="Choi I.-G."/>
            <person name="Min B."/>
            <person name="Kim J.-G."/>
            <person name="Kim S."/>
            <person name="Oh Y.-L."/>
            <person name="Kong W.-S."/>
            <person name="Park H."/>
            <person name="Jeong J."/>
            <person name="Song E.-S."/>
        </authorList>
    </citation>
    <scope>NUCLEOTIDE SEQUENCE [LARGE SCALE GENOMIC DNA]</scope>
    <source>
        <strain evidence="1">51987-8</strain>
    </source>
</reference>
<organism evidence="1 2">
    <name type="scientific">Hypsizygus marmoreus</name>
    <name type="common">White beech mushroom</name>
    <name type="synonym">Agaricus marmoreus</name>
    <dbReference type="NCBI Taxonomy" id="39966"/>
    <lineage>
        <taxon>Eukaryota</taxon>
        <taxon>Fungi</taxon>
        <taxon>Dikarya</taxon>
        <taxon>Basidiomycota</taxon>
        <taxon>Agaricomycotina</taxon>
        <taxon>Agaricomycetes</taxon>
        <taxon>Agaricomycetidae</taxon>
        <taxon>Agaricales</taxon>
        <taxon>Tricholomatineae</taxon>
        <taxon>Lyophyllaceae</taxon>
        <taxon>Hypsizygus</taxon>
    </lineage>
</organism>
<comment type="caution">
    <text evidence="1">The sequence shown here is derived from an EMBL/GenBank/DDBJ whole genome shotgun (WGS) entry which is preliminary data.</text>
</comment>
<gene>
    <name evidence="1" type="ORF">Hypma_005044</name>
</gene>